<dbReference type="InterPro" id="IPR050509">
    <property type="entry name" value="CoA-transferase_III"/>
</dbReference>
<dbReference type="Pfam" id="PF02515">
    <property type="entry name" value="CoA_transf_3"/>
    <property type="match status" value="2"/>
</dbReference>
<dbReference type="AlphaFoldDB" id="A0A6J6TUK2"/>
<dbReference type="Gene3D" id="3.40.50.10540">
    <property type="entry name" value="Crotonobetainyl-coa:carnitine coa-transferase, domain 1"/>
    <property type="match status" value="2"/>
</dbReference>
<evidence type="ECO:0000256" key="1">
    <source>
        <dbReference type="SAM" id="MobiDB-lite"/>
    </source>
</evidence>
<reference evidence="2" key="1">
    <citation type="submission" date="2020-05" db="EMBL/GenBank/DDBJ databases">
        <authorList>
            <person name="Chiriac C."/>
            <person name="Salcher M."/>
            <person name="Ghai R."/>
            <person name="Kavagutti S V."/>
        </authorList>
    </citation>
    <scope>NUCLEOTIDE SEQUENCE</scope>
</reference>
<organism evidence="2">
    <name type="scientific">freshwater metagenome</name>
    <dbReference type="NCBI Taxonomy" id="449393"/>
    <lineage>
        <taxon>unclassified sequences</taxon>
        <taxon>metagenomes</taxon>
        <taxon>ecological metagenomes</taxon>
    </lineage>
</organism>
<dbReference type="EMBL" id="CAEZYF010000041">
    <property type="protein sequence ID" value="CAB4750384.1"/>
    <property type="molecule type" value="Genomic_DNA"/>
</dbReference>
<evidence type="ECO:0000313" key="2">
    <source>
        <dbReference type="EMBL" id="CAB4750384.1"/>
    </source>
</evidence>
<dbReference type="InterPro" id="IPR023606">
    <property type="entry name" value="CoA-Trfase_III_dom_1_sf"/>
</dbReference>
<dbReference type="PANTHER" id="PTHR48228">
    <property type="entry name" value="SUCCINYL-COA--D-CITRAMALATE COA-TRANSFERASE"/>
    <property type="match status" value="1"/>
</dbReference>
<dbReference type="InterPro" id="IPR003673">
    <property type="entry name" value="CoA-Trfase_fam_III"/>
</dbReference>
<accession>A0A6J6TUK2</accession>
<feature type="compositionally biased region" description="Basic and acidic residues" evidence="1">
    <location>
        <begin position="354"/>
        <end position="376"/>
    </location>
</feature>
<name>A0A6J6TUK2_9ZZZZ</name>
<protein>
    <submittedName>
        <fullName evidence="2">Unannotated protein</fullName>
    </submittedName>
</protein>
<dbReference type="SUPFAM" id="SSF89796">
    <property type="entry name" value="CoA-transferase family III (CaiB/BaiF)"/>
    <property type="match status" value="2"/>
</dbReference>
<gene>
    <name evidence="2" type="ORF">UFOPK2656_03507</name>
</gene>
<dbReference type="GO" id="GO:0003824">
    <property type="term" value="F:catalytic activity"/>
    <property type="evidence" value="ECO:0007669"/>
    <property type="project" value="InterPro"/>
</dbReference>
<feature type="region of interest" description="Disordered" evidence="1">
    <location>
        <begin position="337"/>
        <end position="376"/>
    </location>
</feature>
<sequence>MDAILSGIRIIDMTMGLAGPVAVRQLAEAGADVIKVEPPGGDPTRALSAFETWNRSKRSIMLDLDDPLDRARLDELLSSADVLVHGLRADSRTKHSLDDDSLSARFPDLIVSSVLGYAQNHPDADLPGYDILVQARTGLMDEMIAAGGGPMFHRFPAASWMTSYLTAIGIITRLLVRDRTGAGGPVRTSLQQGAAALLMLLWHDGEKITPEMGTKAALTKEHPGPGLLCFKCADGHFLQFGSIGFTEAPILMETLAEMGHFLDFEGLLPPPEFLAHIREAFTKRTLAEWLGGMREYDVPCEPIQPLGSVYRDPQVIANDYVVDLDHSRFGPVRQTLAPFRTDPPAHVQRQAPALDEHRAETFSSRPERSRTSAAESLRRPLEGVKVLDFGMFYAGPFAPVLLSDLGAEVIKVEPITGDRMRTKGQNRMFLGAQRGKRSLAIDLQNPASRPVIERLVQWADIVHHNIRMRAAERLAIDYQSLKAINPALVYCHVSSYGPIGLRADQPGLDPIAQAASGWQLESAAQGGAPVWYRFAPMDSLAATSSLVATMLALFRQRRTGEGSFVSGSLLGAAVESNSETMLLRDTDTLAPYPHLLPDQTGVSAGYRIYSTVDGERVAVAALDDRRLAALRAVAGVDADNAVAAALAQLTSTEVLDRASAAGCPMELVRLNQELPFYERELGGPSRLAVSYPHPTYGEFVQPGAFWDFGALDLRLDTAPPQLGQHTNEVLQGLGFSADEIATLESDGVVSTANVPHL</sequence>
<proteinExistence type="predicted"/>
<dbReference type="PANTHER" id="PTHR48228:SF2">
    <property type="entry name" value="E-CINNAMOYL-COA:R-PHENYLLACTATE COA TRANSFERASE LARGE SUBUNIT"/>
    <property type="match status" value="1"/>
</dbReference>